<keyword evidence="6" id="KW-1185">Reference proteome</keyword>
<dbReference type="InterPro" id="IPR046342">
    <property type="entry name" value="CBS_dom_sf"/>
</dbReference>
<dbReference type="PANTHER" id="PTHR48108:SF2">
    <property type="entry name" value="ACETOIN UTILIZATION PROTEIN ACUB"/>
    <property type="match status" value="1"/>
</dbReference>
<proteinExistence type="predicted"/>
<name>A0ABS4GRN0_9BACL</name>
<feature type="domain" description="CBS" evidence="3">
    <location>
        <begin position="78"/>
        <end position="137"/>
    </location>
</feature>
<organism evidence="5 6">
    <name type="scientific">Ammoniphilus resinae</name>
    <dbReference type="NCBI Taxonomy" id="861532"/>
    <lineage>
        <taxon>Bacteria</taxon>
        <taxon>Bacillati</taxon>
        <taxon>Bacillota</taxon>
        <taxon>Bacilli</taxon>
        <taxon>Bacillales</taxon>
        <taxon>Paenibacillaceae</taxon>
        <taxon>Aneurinibacillus group</taxon>
        <taxon>Ammoniphilus</taxon>
    </lineage>
</organism>
<reference evidence="5 6" key="1">
    <citation type="submission" date="2021-03" db="EMBL/GenBank/DDBJ databases">
        <title>Genomic Encyclopedia of Type Strains, Phase IV (KMG-IV): sequencing the most valuable type-strain genomes for metagenomic binning, comparative biology and taxonomic classification.</title>
        <authorList>
            <person name="Goeker M."/>
        </authorList>
    </citation>
    <scope>NUCLEOTIDE SEQUENCE [LARGE SCALE GENOMIC DNA]</scope>
    <source>
        <strain evidence="5 6">DSM 24738</strain>
    </source>
</reference>
<dbReference type="PROSITE" id="PS51371">
    <property type="entry name" value="CBS"/>
    <property type="match status" value="2"/>
</dbReference>
<dbReference type="PANTHER" id="PTHR48108">
    <property type="entry name" value="CBS DOMAIN-CONTAINING PROTEIN CBSX2, CHLOROPLASTIC"/>
    <property type="match status" value="1"/>
</dbReference>
<evidence type="ECO:0000256" key="2">
    <source>
        <dbReference type="PROSITE-ProRule" id="PRU00703"/>
    </source>
</evidence>
<evidence type="ECO:0000313" key="5">
    <source>
        <dbReference type="EMBL" id="MBP1932926.1"/>
    </source>
</evidence>
<dbReference type="Gene3D" id="3.10.580.10">
    <property type="entry name" value="CBS-domain"/>
    <property type="match status" value="1"/>
</dbReference>
<dbReference type="InterPro" id="IPR000644">
    <property type="entry name" value="CBS_dom"/>
</dbReference>
<dbReference type="Pfam" id="PF01842">
    <property type="entry name" value="ACT"/>
    <property type="match status" value="1"/>
</dbReference>
<dbReference type="Gene3D" id="3.30.70.260">
    <property type="match status" value="1"/>
</dbReference>
<evidence type="ECO:0000313" key="6">
    <source>
        <dbReference type="Proteomes" id="UP001519343"/>
    </source>
</evidence>
<accession>A0ABS4GRN0</accession>
<dbReference type="RefSeq" id="WP_209810952.1">
    <property type="nucleotide sequence ID" value="NZ_JAGGKT010000008.1"/>
</dbReference>
<dbReference type="CDD" id="cd04584">
    <property type="entry name" value="CBS_pair_AcuB_like"/>
    <property type="match status" value="1"/>
</dbReference>
<dbReference type="PROSITE" id="PS51671">
    <property type="entry name" value="ACT"/>
    <property type="match status" value="1"/>
</dbReference>
<feature type="domain" description="CBS" evidence="3">
    <location>
        <begin position="7"/>
        <end position="63"/>
    </location>
</feature>
<dbReference type="Pfam" id="PF00571">
    <property type="entry name" value="CBS"/>
    <property type="match status" value="2"/>
</dbReference>
<sequence>MLIEDMMNRNIVTVRPTDTIRLAMLITAQHRIRHLPVIDEYGKVVGILSDRDLRDACPSKLQTDVDDSIFHRKVSEVMHKDVVTAHPLDFVEEAAYTLYENKIGCLPVVEGGLLKGIITETDILYTLVEIMGVNQPSSHLEVEVDNRPGLLADVAAVIKQHQCNICSVLVFPGRTFGKKNLVIRVQTIDPRKIVASLEESGFTIVWPRNTGE</sequence>
<comment type="caution">
    <text evidence="5">The sequence shown here is derived from an EMBL/GenBank/DDBJ whole genome shotgun (WGS) entry which is preliminary data.</text>
</comment>
<dbReference type="InterPro" id="IPR051462">
    <property type="entry name" value="CBS_domain-containing"/>
</dbReference>
<dbReference type="EMBL" id="JAGGKT010000008">
    <property type="protein sequence ID" value="MBP1932926.1"/>
    <property type="molecule type" value="Genomic_DNA"/>
</dbReference>
<keyword evidence="1" id="KW-0677">Repeat</keyword>
<dbReference type="InterPro" id="IPR045865">
    <property type="entry name" value="ACT-like_dom_sf"/>
</dbReference>
<protein>
    <submittedName>
        <fullName evidence="5">Acetoin utilization protein AcuB</fullName>
    </submittedName>
</protein>
<keyword evidence="2" id="KW-0129">CBS domain</keyword>
<dbReference type="InterPro" id="IPR002912">
    <property type="entry name" value="ACT_dom"/>
</dbReference>
<dbReference type="Proteomes" id="UP001519343">
    <property type="component" value="Unassembled WGS sequence"/>
</dbReference>
<dbReference type="SUPFAM" id="SSF54631">
    <property type="entry name" value="CBS-domain pair"/>
    <property type="match status" value="1"/>
</dbReference>
<evidence type="ECO:0000259" key="4">
    <source>
        <dbReference type="PROSITE" id="PS51671"/>
    </source>
</evidence>
<evidence type="ECO:0000259" key="3">
    <source>
        <dbReference type="PROSITE" id="PS51371"/>
    </source>
</evidence>
<dbReference type="SMART" id="SM00116">
    <property type="entry name" value="CBS"/>
    <property type="match status" value="2"/>
</dbReference>
<gene>
    <name evidence="5" type="ORF">J2Z37_002937</name>
</gene>
<feature type="domain" description="ACT" evidence="4">
    <location>
        <begin position="139"/>
        <end position="212"/>
    </location>
</feature>
<dbReference type="SUPFAM" id="SSF55021">
    <property type="entry name" value="ACT-like"/>
    <property type="match status" value="1"/>
</dbReference>
<evidence type="ECO:0000256" key="1">
    <source>
        <dbReference type="ARBA" id="ARBA00022737"/>
    </source>
</evidence>